<comment type="caution">
    <text evidence="2">The sequence shown here is derived from an EMBL/GenBank/DDBJ whole genome shotgun (WGS) entry which is preliminary data.</text>
</comment>
<feature type="compositionally biased region" description="Basic residues" evidence="1">
    <location>
        <begin position="1"/>
        <end position="14"/>
    </location>
</feature>
<accession>A0A919TH47</accession>
<feature type="compositionally biased region" description="Basic residues" evidence="1">
    <location>
        <begin position="32"/>
        <end position="46"/>
    </location>
</feature>
<keyword evidence="3" id="KW-1185">Reference proteome</keyword>
<dbReference type="Proteomes" id="UP000629619">
    <property type="component" value="Unassembled WGS sequence"/>
</dbReference>
<name>A0A919TH47_9ACTN</name>
<organism evidence="2 3">
    <name type="scientific">Actinoplanes siamensis</name>
    <dbReference type="NCBI Taxonomy" id="1223317"/>
    <lineage>
        <taxon>Bacteria</taxon>
        <taxon>Bacillati</taxon>
        <taxon>Actinomycetota</taxon>
        <taxon>Actinomycetes</taxon>
        <taxon>Micromonosporales</taxon>
        <taxon>Micromonosporaceae</taxon>
        <taxon>Actinoplanes</taxon>
    </lineage>
</organism>
<evidence type="ECO:0000313" key="2">
    <source>
        <dbReference type="EMBL" id="GIF03711.1"/>
    </source>
</evidence>
<dbReference type="AlphaFoldDB" id="A0A919TH47"/>
<evidence type="ECO:0000256" key="1">
    <source>
        <dbReference type="SAM" id="MobiDB-lite"/>
    </source>
</evidence>
<reference evidence="2" key="1">
    <citation type="submission" date="2021-01" db="EMBL/GenBank/DDBJ databases">
        <title>Whole genome shotgun sequence of Actinoplanes siamensis NBRC 109076.</title>
        <authorList>
            <person name="Komaki H."/>
            <person name="Tamura T."/>
        </authorList>
    </citation>
    <scope>NUCLEOTIDE SEQUENCE</scope>
    <source>
        <strain evidence="2">NBRC 109076</strain>
    </source>
</reference>
<proteinExistence type="predicted"/>
<feature type="region of interest" description="Disordered" evidence="1">
    <location>
        <begin position="1"/>
        <end position="48"/>
    </location>
</feature>
<evidence type="ECO:0000313" key="3">
    <source>
        <dbReference type="Proteomes" id="UP000629619"/>
    </source>
</evidence>
<gene>
    <name evidence="2" type="ORF">Asi03nite_12490</name>
</gene>
<sequence>MSRRLGGRAAHRKKADQWKNAAGTTEAAQRKTAARNRRDAQRKKRALSGGRLLDSAAAIAI</sequence>
<dbReference type="EMBL" id="BOMW01000012">
    <property type="protein sequence ID" value="GIF03711.1"/>
    <property type="molecule type" value="Genomic_DNA"/>
</dbReference>
<protein>
    <submittedName>
        <fullName evidence="2">Uncharacterized protein</fullName>
    </submittedName>
</protein>